<dbReference type="AlphaFoldDB" id="A0A8H6ZF34"/>
<protein>
    <submittedName>
        <fullName evidence="2">V-type proton ATPase proteolipid subunit</fullName>
    </submittedName>
</protein>
<reference evidence="2" key="1">
    <citation type="submission" date="2020-05" db="EMBL/GenBank/DDBJ databases">
        <title>Mycena genomes resolve the evolution of fungal bioluminescence.</title>
        <authorList>
            <person name="Tsai I.J."/>
        </authorList>
    </citation>
    <scope>NUCLEOTIDE SEQUENCE</scope>
    <source>
        <strain evidence="2">160909Yilan</strain>
    </source>
</reference>
<evidence type="ECO:0000256" key="1">
    <source>
        <dbReference type="SAM" id="MobiDB-lite"/>
    </source>
</evidence>
<comment type="caution">
    <text evidence="2">The sequence shown here is derived from an EMBL/GenBank/DDBJ whole genome shotgun (WGS) entry which is preliminary data.</text>
</comment>
<feature type="compositionally biased region" description="Low complexity" evidence="1">
    <location>
        <begin position="99"/>
        <end position="115"/>
    </location>
</feature>
<dbReference type="OrthoDB" id="266334at2759"/>
<gene>
    <name evidence="2" type="ORF">MSAN_00332300</name>
</gene>
<organism evidence="2 3">
    <name type="scientific">Mycena sanguinolenta</name>
    <dbReference type="NCBI Taxonomy" id="230812"/>
    <lineage>
        <taxon>Eukaryota</taxon>
        <taxon>Fungi</taxon>
        <taxon>Dikarya</taxon>
        <taxon>Basidiomycota</taxon>
        <taxon>Agaricomycotina</taxon>
        <taxon>Agaricomycetes</taxon>
        <taxon>Agaricomycetidae</taxon>
        <taxon>Agaricales</taxon>
        <taxon>Marasmiineae</taxon>
        <taxon>Mycenaceae</taxon>
        <taxon>Mycena</taxon>
    </lineage>
</organism>
<keyword evidence="3" id="KW-1185">Reference proteome</keyword>
<name>A0A8H6ZF34_9AGAR</name>
<accession>A0A8H6ZF34</accession>
<evidence type="ECO:0000313" key="3">
    <source>
        <dbReference type="Proteomes" id="UP000623467"/>
    </source>
</evidence>
<proteinExistence type="predicted"/>
<dbReference type="Proteomes" id="UP000623467">
    <property type="component" value="Unassembled WGS sequence"/>
</dbReference>
<dbReference type="EMBL" id="JACAZH010000002">
    <property type="protein sequence ID" value="KAF7374480.1"/>
    <property type="molecule type" value="Genomic_DNA"/>
</dbReference>
<feature type="region of interest" description="Disordered" evidence="1">
    <location>
        <begin position="97"/>
        <end position="116"/>
    </location>
</feature>
<sequence>MNRLPTLEANHTLYARYVEEHTGAVRDAGEDLEGVGDAQAQTHVERMRKQRKRVDAEYYKLMRHIEYLFDEVRRRRFLVESNFAAARLCSGSVSRDSVAAAPRSAPGPAAGISAPDMGSGSDVFALPSPMPSGAQSADRAWRWATLRELVGESYV</sequence>
<evidence type="ECO:0000313" key="2">
    <source>
        <dbReference type="EMBL" id="KAF7374480.1"/>
    </source>
</evidence>